<dbReference type="SUPFAM" id="SSF53223">
    <property type="entry name" value="Aminoacid dehydrogenase-like, N-terminal domain"/>
    <property type="match status" value="1"/>
</dbReference>
<gene>
    <name evidence="2" type="ORF">X797_007982</name>
</gene>
<dbReference type="InterPro" id="IPR022893">
    <property type="entry name" value="Shikimate_DH_fam"/>
</dbReference>
<dbReference type="InterPro" id="IPR046346">
    <property type="entry name" value="Aminoacid_DH-like_N_sf"/>
</dbReference>
<dbReference type="Gene3D" id="3.40.50.10860">
    <property type="entry name" value="Leucine Dehydrogenase, chain A, domain 1"/>
    <property type="match status" value="1"/>
</dbReference>
<dbReference type="PANTHER" id="PTHR21089">
    <property type="entry name" value="SHIKIMATE DEHYDROGENASE"/>
    <property type="match status" value="1"/>
</dbReference>
<dbReference type="GO" id="GO:0004764">
    <property type="term" value="F:shikimate 3-dehydrogenase (NADP+) activity"/>
    <property type="evidence" value="ECO:0007669"/>
    <property type="project" value="InterPro"/>
</dbReference>
<comment type="caution">
    <text evidence="2">The sequence shown here is derived from an EMBL/GenBank/DDBJ whole genome shotgun (WGS) entry which is preliminary data.</text>
</comment>
<dbReference type="Proteomes" id="UP000030151">
    <property type="component" value="Unassembled WGS sequence"/>
</dbReference>
<name>A0A0A1USJ2_9HYPO</name>
<dbReference type="AlphaFoldDB" id="A0A0A1USJ2"/>
<dbReference type="HOGENOM" id="CLU_044063_1_0_1"/>
<accession>A0A0A1USJ2</accession>
<evidence type="ECO:0000259" key="1">
    <source>
        <dbReference type="Pfam" id="PF08501"/>
    </source>
</evidence>
<reference evidence="2 3" key="1">
    <citation type="submission" date="2014-02" db="EMBL/GenBank/DDBJ databases">
        <title>The genome sequence of the entomopathogenic fungus Metarhizium robertsii ARSEF 2575.</title>
        <authorList>
            <person name="Giuliano Garisto Donzelli B."/>
            <person name="Roe B.A."/>
            <person name="Macmil S.L."/>
            <person name="Krasnoff S.B."/>
            <person name="Gibson D.M."/>
        </authorList>
    </citation>
    <scope>NUCLEOTIDE SEQUENCE [LARGE SCALE GENOMIC DNA]</scope>
    <source>
        <strain evidence="2 3">ARSEF 2575</strain>
    </source>
</reference>
<dbReference type="PANTHER" id="PTHR21089:SF1">
    <property type="entry name" value="BIFUNCTIONAL 3-DEHYDROQUINATE DEHYDRATASE_SHIKIMATE DEHYDROGENASE, CHLOROPLASTIC"/>
    <property type="match status" value="1"/>
</dbReference>
<dbReference type="InterPro" id="IPR013708">
    <property type="entry name" value="Shikimate_DH-bd_N"/>
</dbReference>
<organism evidence="2 3">
    <name type="scientific">Metarhizium robertsii</name>
    <dbReference type="NCBI Taxonomy" id="568076"/>
    <lineage>
        <taxon>Eukaryota</taxon>
        <taxon>Fungi</taxon>
        <taxon>Dikarya</taxon>
        <taxon>Ascomycota</taxon>
        <taxon>Pezizomycotina</taxon>
        <taxon>Sordariomycetes</taxon>
        <taxon>Hypocreomycetidae</taxon>
        <taxon>Hypocreales</taxon>
        <taxon>Clavicipitaceae</taxon>
        <taxon>Metarhizium</taxon>
    </lineage>
</organism>
<dbReference type="InterPro" id="IPR036291">
    <property type="entry name" value="NAD(P)-bd_dom_sf"/>
</dbReference>
<dbReference type="Gene3D" id="3.40.50.720">
    <property type="entry name" value="NAD(P)-binding Rossmann-like Domain"/>
    <property type="match status" value="1"/>
</dbReference>
<evidence type="ECO:0000313" key="3">
    <source>
        <dbReference type="Proteomes" id="UP000030151"/>
    </source>
</evidence>
<dbReference type="SUPFAM" id="SSF51735">
    <property type="entry name" value="NAD(P)-binding Rossmann-fold domains"/>
    <property type="match status" value="1"/>
</dbReference>
<protein>
    <submittedName>
        <fullName evidence="2">Quinate dehydrogenase</fullName>
    </submittedName>
</protein>
<dbReference type="GO" id="GO:0019632">
    <property type="term" value="P:shikimate metabolic process"/>
    <property type="evidence" value="ECO:0007669"/>
    <property type="project" value="TreeGrafter"/>
</dbReference>
<dbReference type="Pfam" id="PF08501">
    <property type="entry name" value="Shikimate_dh_N"/>
    <property type="match status" value="1"/>
</dbReference>
<dbReference type="GO" id="GO:0009423">
    <property type="term" value="P:chorismate biosynthetic process"/>
    <property type="evidence" value="ECO:0007669"/>
    <property type="project" value="TreeGrafter"/>
</dbReference>
<dbReference type="eggNOG" id="KOG0692">
    <property type="taxonomic scope" value="Eukaryota"/>
</dbReference>
<feature type="domain" description="Shikimate dehydrogenase substrate binding N-terminal" evidence="1">
    <location>
        <begin position="30"/>
        <end position="110"/>
    </location>
</feature>
<dbReference type="OrthoDB" id="204377at2759"/>
<evidence type="ECO:0000313" key="2">
    <source>
        <dbReference type="EMBL" id="EXU98984.1"/>
    </source>
</evidence>
<proteinExistence type="predicted"/>
<dbReference type="EMBL" id="JELW01000022">
    <property type="protein sequence ID" value="EXU98984.1"/>
    <property type="molecule type" value="Genomic_DNA"/>
</dbReference>
<sequence>MATTEALQQQNPLGDNLEDQKARLDRHGYLFGQKITHSLSPFLHQIIYDHLGLKWSQIRLDSADMSQFLQLAQHPSFYGASVTMPNKVAILAHLDEMTDECRDVGACNTLFLKQRNGHRILCGTNTDVVGIRDSFHHNVADPSRTFHGRPALVIGGGGAARSAIYALRKWMHVTDIYLVNRDKSEVDAMVADCSSRGYGHGLRHVASVDEARAVDGPGAIVACVPDCDPQTREELVARQVAEVLMDKRHKGAMLEMCYNPSPFTRLGALAGERGWQVILGTEALIWQGLEQDRYWTGLRIDQLPVAKVQSAIGEKVAQRSQSRL</sequence>
<dbReference type="CDD" id="cd01065">
    <property type="entry name" value="NAD_bind_Shikimate_DH"/>
    <property type="match status" value="1"/>
</dbReference>